<proteinExistence type="predicted"/>
<organism evidence="8 9">
    <name type="scientific">Poecilia mexicana</name>
    <dbReference type="NCBI Taxonomy" id="48701"/>
    <lineage>
        <taxon>Eukaryota</taxon>
        <taxon>Metazoa</taxon>
        <taxon>Chordata</taxon>
        <taxon>Craniata</taxon>
        <taxon>Vertebrata</taxon>
        <taxon>Euteleostomi</taxon>
        <taxon>Actinopterygii</taxon>
        <taxon>Neopterygii</taxon>
        <taxon>Teleostei</taxon>
        <taxon>Neoteleostei</taxon>
        <taxon>Acanthomorphata</taxon>
        <taxon>Ovalentaria</taxon>
        <taxon>Atherinomorphae</taxon>
        <taxon>Cyprinodontiformes</taxon>
        <taxon>Poeciliidae</taxon>
        <taxon>Poeciliinae</taxon>
        <taxon>Poecilia</taxon>
    </lineage>
</organism>
<reference evidence="8" key="1">
    <citation type="submission" date="2025-08" db="UniProtKB">
        <authorList>
            <consortium name="Ensembl"/>
        </authorList>
    </citation>
    <scope>IDENTIFICATION</scope>
</reference>
<keyword evidence="3" id="KW-0732">Signal</keyword>
<dbReference type="Ensembl" id="ENSPMET00000014465.1">
    <property type="protein sequence ID" value="ENSPMEP00000001284.1"/>
    <property type="gene ID" value="ENSPMEG00000002164.1"/>
</dbReference>
<comment type="subcellular location">
    <subcellularLocation>
        <location evidence="1">Secreted</location>
    </subcellularLocation>
</comment>
<evidence type="ECO:0000256" key="3">
    <source>
        <dbReference type="ARBA" id="ARBA00022729"/>
    </source>
</evidence>
<dbReference type="PANTHER" id="PTHR10105">
    <property type="entry name" value="SELENOPROTEIN P"/>
    <property type="match status" value="1"/>
</dbReference>
<evidence type="ECO:0000256" key="2">
    <source>
        <dbReference type="ARBA" id="ARBA00022525"/>
    </source>
</evidence>
<feature type="region of interest" description="Disordered" evidence="6">
    <location>
        <begin position="1"/>
        <end position="20"/>
    </location>
</feature>
<evidence type="ECO:0000256" key="5">
    <source>
        <dbReference type="ARBA" id="ARBA00023180"/>
    </source>
</evidence>
<keyword evidence="9" id="KW-1185">Reference proteome</keyword>
<dbReference type="AlphaFoldDB" id="A0A3B3WFF3"/>
<dbReference type="STRING" id="48701.ENSPMEP00000001284"/>
<dbReference type="Proteomes" id="UP000261480">
    <property type="component" value="Unplaced"/>
</dbReference>
<keyword evidence="2" id="KW-0964">Secreted</keyword>
<dbReference type="GO" id="GO:0008430">
    <property type="term" value="F:selenium binding"/>
    <property type="evidence" value="ECO:0007669"/>
    <property type="project" value="InterPro"/>
</dbReference>
<feature type="region of interest" description="Disordered" evidence="6">
    <location>
        <begin position="157"/>
        <end position="247"/>
    </location>
</feature>
<name>A0A3B3WFF3_9TELE</name>
<dbReference type="InterPro" id="IPR037941">
    <property type="entry name" value="SeP"/>
</dbReference>
<evidence type="ECO:0000313" key="8">
    <source>
        <dbReference type="Ensembl" id="ENSPMEP00000001284.1"/>
    </source>
</evidence>
<evidence type="ECO:0000259" key="7">
    <source>
        <dbReference type="Pfam" id="PF04592"/>
    </source>
</evidence>
<dbReference type="PANTHER" id="PTHR10105:SF3">
    <property type="entry name" value="SELENOPROTEIN P"/>
    <property type="match status" value="1"/>
</dbReference>
<keyword evidence="5" id="KW-0325">Glycoprotein</keyword>
<keyword evidence="4" id="KW-0712">Selenocysteine</keyword>
<sequence>FRPLGHLSFHEGGGPRCQPPSTWMIGEVEPMKGTAGQVTVVALIDGLRQKLETQGLNDVVYMVINHQGEQAQRLHPMLAERLSDKISLYKQGEQQPDVWQALNGKKDDFIIYDRCGRLTHHISLPYSVIGHGHIESAIKEAYCNRMCGACSHEVKEPEADGPAAVGDNTEHDHSRHHDHGHHGHGHHGHGHHGHGHHGHGHHGQHGHHHHRHHGDHHGHQGDLEQSQQGAGQDHGQHVFDSPQLQQAVDTEQLLQEAVAAPVRP</sequence>
<feature type="compositionally biased region" description="Basic residues" evidence="6">
    <location>
        <begin position="176"/>
        <end position="216"/>
    </location>
</feature>
<dbReference type="GO" id="GO:0005576">
    <property type="term" value="C:extracellular region"/>
    <property type="evidence" value="ECO:0007669"/>
    <property type="project" value="UniProtKB-SubCell"/>
</dbReference>
<accession>A0A3B3WFF3</accession>
<evidence type="ECO:0000256" key="1">
    <source>
        <dbReference type="ARBA" id="ARBA00004613"/>
    </source>
</evidence>
<dbReference type="InterPro" id="IPR007671">
    <property type="entry name" value="Selenoprotein-P_N"/>
</dbReference>
<dbReference type="Pfam" id="PF04592">
    <property type="entry name" value="SelP_N"/>
    <property type="match status" value="1"/>
</dbReference>
<dbReference type="GO" id="GO:0001887">
    <property type="term" value="P:selenium compound metabolic process"/>
    <property type="evidence" value="ECO:0007669"/>
    <property type="project" value="TreeGrafter"/>
</dbReference>
<evidence type="ECO:0000256" key="4">
    <source>
        <dbReference type="ARBA" id="ARBA00022933"/>
    </source>
</evidence>
<evidence type="ECO:0000256" key="6">
    <source>
        <dbReference type="SAM" id="MobiDB-lite"/>
    </source>
</evidence>
<reference evidence="8" key="2">
    <citation type="submission" date="2025-09" db="UniProtKB">
        <authorList>
            <consortium name="Ensembl"/>
        </authorList>
    </citation>
    <scope>IDENTIFICATION</scope>
</reference>
<evidence type="ECO:0000313" key="9">
    <source>
        <dbReference type="Proteomes" id="UP000261480"/>
    </source>
</evidence>
<protein>
    <recommendedName>
        <fullName evidence="7">Selenoprotein P N-terminal domain-containing protein</fullName>
    </recommendedName>
</protein>
<feature type="domain" description="Selenoprotein P N-terminal" evidence="7">
    <location>
        <begin position="12"/>
        <end position="201"/>
    </location>
</feature>